<reference evidence="7 8" key="1">
    <citation type="submission" date="2018-08" db="EMBL/GenBank/DDBJ databases">
        <title>Bacillus jemisoniae sp. nov., Bacillus chryseoplanitiae sp. nov., Bacillus resnikiae sp. nov., and Bacillus frankliniae sp. nov., isolated from Viking spacecraft and associated surfaces.</title>
        <authorList>
            <person name="Seuylemezian A."/>
            <person name="Vaishampayan P."/>
        </authorList>
    </citation>
    <scope>NUCLEOTIDE SEQUENCE [LARGE SCALE GENOMIC DNA]</scope>
    <source>
        <strain evidence="7 8">JJ-247</strain>
    </source>
</reference>
<dbReference type="CDD" id="cd00165">
    <property type="entry name" value="S4"/>
    <property type="match status" value="1"/>
</dbReference>
<dbReference type="PROSITE" id="PS01129">
    <property type="entry name" value="PSI_RLU"/>
    <property type="match status" value="1"/>
</dbReference>
<dbReference type="PANTHER" id="PTHR21600">
    <property type="entry name" value="MITOCHONDRIAL RNA PSEUDOURIDINE SYNTHASE"/>
    <property type="match status" value="1"/>
</dbReference>
<dbReference type="InterPro" id="IPR006145">
    <property type="entry name" value="PsdUridine_synth_RsuA/RluA"/>
</dbReference>
<dbReference type="FunFam" id="3.30.2350.10:FF:000005">
    <property type="entry name" value="Pseudouridine synthase"/>
    <property type="match status" value="1"/>
</dbReference>
<keyword evidence="8" id="KW-1185">Reference proteome</keyword>
<dbReference type="EMBL" id="QWVT01000044">
    <property type="protein sequence ID" value="RID82041.1"/>
    <property type="molecule type" value="Genomic_DNA"/>
</dbReference>
<comment type="function">
    <text evidence="5">Responsible for synthesis of pseudouridine from uracil.</text>
</comment>
<dbReference type="InterPro" id="IPR006224">
    <property type="entry name" value="PsdUridine_synth_RluA-like_CS"/>
</dbReference>
<feature type="domain" description="Pseudouridine synthase RsuA/RluA-like" evidence="6">
    <location>
        <begin position="91"/>
        <end position="242"/>
    </location>
</feature>
<dbReference type="InterPro" id="IPR020103">
    <property type="entry name" value="PsdUridine_synth_cat_dom_sf"/>
</dbReference>
<comment type="catalytic activity">
    <reaction evidence="1 5">
        <text>a uridine in RNA = a pseudouridine in RNA</text>
        <dbReference type="Rhea" id="RHEA:48348"/>
        <dbReference type="Rhea" id="RHEA-COMP:12068"/>
        <dbReference type="Rhea" id="RHEA-COMP:12069"/>
        <dbReference type="ChEBI" id="CHEBI:65314"/>
        <dbReference type="ChEBI" id="CHEBI:65315"/>
    </reaction>
</comment>
<dbReference type="GO" id="GO:0003723">
    <property type="term" value="F:RNA binding"/>
    <property type="evidence" value="ECO:0007669"/>
    <property type="project" value="InterPro"/>
</dbReference>
<dbReference type="GO" id="GO:0140098">
    <property type="term" value="F:catalytic activity, acting on RNA"/>
    <property type="evidence" value="ECO:0007669"/>
    <property type="project" value="UniProtKB-ARBA"/>
</dbReference>
<evidence type="ECO:0000256" key="4">
    <source>
        <dbReference type="PIRSR" id="PIRSR606225-1"/>
    </source>
</evidence>
<protein>
    <recommendedName>
        <fullName evidence="5">Pseudouridine synthase</fullName>
        <ecNumber evidence="5">5.4.99.-</ecNumber>
    </recommendedName>
</protein>
<evidence type="ECO:0000313" key="7">
    <source>
        <dbReference type="EMBL" id="RID82041.1"/>
    </source>
</evidence>
<evidence type="ECO:0000259" key="6">
    <source>
        <dbReference type="Pfam" id="PF00849"/>
    </source>
</evidence>
<dbReference type="InterPro" id="IPR006225">
    <property type="entry name" value="PsdUridine_synth_RluC/D"/>
</dbReference>
<evidence type="ECO:0000256" key="2">
    <source>
        <dbReference type="ARBA" id="ARBA00010876"/>
    </source>
</evidence>
<dbReference type="CDD" id="cd02869">
    <property type="entry name" value="PseudoU_synth_RluA_like"/>
    <property type="match status" value="1"/>
</dbReference>
<dbReference type="InterPro" id="IPR050188">
    <property type="entry name" value="RluA_PseudoU_synthase"/>
</dbReference>
<dbReference type="PANTHER" id="PTHR21600:SF35">
    <property type="entry name" value="PSEUDOURIDINE SYNTHASE"/>
    <property type="match status" value="1"/>
</dbReference>
<keyword evidence="3 5" id="KW-0413">Isomerase</keyword>
<gene>
    <name evidence="7" type="ORF">D1970_20205</name>
</gene>
<proteinExistence type="inferred from homology"/>
<dbReference type="Proteomes" id="UP000265816">
    <property type="component" value="Unassembled WGS sequence"/>
</dbReference>
<dbReference type="AlphaFoldDB" id="A0A398AWS6"/>
<feature type="active site" evidence="4">
    <location>
        <position position="138"/>
    </location>
</feature>
<dbReference type="Pfam" id="PF00849">
    <property type="entry name" value="PseudoU_synth_2"/>
    <property type="match status" value="1"/>
</dbReference>
<comment type="similarity">
    <text evidence="2 5">Belongs to the pseudouridine synthase RluA family.</text>
</comment>
<evidence type="ECO:0000256" key="1">
    <source>
        <dbReference type="ARBA" id="ARBA00000073"/>
    </source>
</evidence>
<organism evidence="7 8">
    <name type="scientific">Mesobacillus zeae</name>
    <dbReference type="NCBI Taxonomy" id="1917180"/>
    <lineage>
        <taxon>Bacteria</taxon>
        <taxon>Bacillati</taxon>
        <taxon>Bacillota</taxon>
        <taxon>Bacilli</taxon>
        <taxon>Bacillales</taxon>
        <taxon>Bacillaceae</taxon>
        <taxon>Mesobacillus</taxon>
    </lineage>
</organism>
<dbReference type="NCBIfam" id="TIGR00005">
    <property type="entry name" value="rluA_subfam"/>
    <property type="match status" value="1"/>
</dbReference>
<dbReference type="SUPFAM" id="SSF55120">
    <property type="entry name" value="Pseudouridine synthase"/>
    <property type="match status" value="1"/>
</dbReference>
<sequence length="301" mass="33896">MTERFKLIWEAAAADSGKLLREFLQEQGISKTALTDIKFKGGRILVNGEEVTVRYRLKEGDRAETVFPLEKPSAGIAEEFFPLSILYEDEYFLVINKPAGMSTIPSREHPSGSLANGLIGYYKQTGIAATTHIVTRLDRDTSGIVLVAKHRHVHHLMSTQQKAGELKRTYEALAEGHFHKDEGIVEEPIARKPDSIIERHVDSKGQYACTAYKVVGQYEDFSHIELELKTGRTHQIRVHMAHIGHPLAGDDLYGGSSSKIERQALHCRKIRFRHPFTGKDLHFFAPMPKDLQELLNSSKPS</sequence>
<evidence type="ECO:0000313" key="8">
    <source>
        <dbReference type="Proteomes" id="UP000265816"/>
    </source>
</evidence>
<dbReference type="GO" id="GO:0009982">
    <property type="term" value="F:pseudouridine synthase activity"/>
    <property type="evidence" value="ECO:0007669"/>
    <property type="project" value="InterPro"/>
</dbReference>
<evidence type="ECO:0000256" key="5">
    <source>
        <dbReference type="RuleBase" id="RU362028"/>
    </source>
</evidence>
<comment type="caution">
    <text evidence="7">The sequence shown here is derived from an EMBL/GenBank/DDBJ whole genome shotgun (WGS) entry which is preliminary data.</text>
</comment>
<name>A0A398AWS6_9BACI</name>
<accession>A0A398AWS6</accession>
<dbReference type="OrthoDB" id="9807829at2"/>
<dbReference type="Gene3D" id="3.30.2350.10">
    <property type="entry name" value="Pseudouridine synthase"/>
    <property type="match status" value="1"/>
</dbReference>
<dbReference type="GO" id="GO:0000455">
    <property type="term" value="P:enzyme-directed rRNA pseudouridine synthesis"/>
    <property type="evidence" value="ECO:0007669"/>
    <property type="project" value="TreeGrafter"/>
</dbReference>
<dbReference type="RefSeq" id="WP_119114654.1">
    <property type="nucleotide sequence ID" value="NZ_CBCSEO010000001.1"/>
</dbReference>
<evidence type="ECO:0000256" key="3">
    <source>
        <dbReference type="ARBA" id="ARBA00023235"/>
    </source>
</evidence>
<dbReference type="EC" id="5.4.99.-" evidence="5"/>